<proteinExistence type="predicted"/>
<gene>
    <name evidence="1" type="ORF">Tco_0771461</name>
</gene>
<organism evidence="1 2">
    <name type="scientific">Tanacetum coccineum</name>
    <dbReference type="NCBI Taxonomy" id="301880"/>
    <lineage>
        <taxon>Eukaryota</taxon>
        <taxon>Viridiplantae</taxon>
        <taxon>Streptophyta</taxon>
        <taxon>Embryophyta</taxon>
        <taxon>Tracheophyta</taxon>
        <taxon>Spermatophyta</taxon>
        <taxon>Magnoliopsida</taxon>
        <taxon>eudicotyledons</taxon>
        <taxon>Gunneridae</taxon>
        <taxon>Pentapetalae</taxon>
        <taxon>asterids</taxon>
        <taxon>campanulids</taxon>
        <taxon>Asterales</taxon>
        <taxon>Asteraceae</taxon>
        <taxon>Asteroideae</taxon>
        <taxon>Anthemideae</taxon>
        <taxon>Anthemidinae</taxon>
        <taxon>Tanacetum</taxon>
    </lineage>
</organism>
<dbReference type="EMBL" id="BQNB010011303">
    <property type="protein sequence ID" value="GJS88825.1"/>
    <property type="molecule type" value="Genomic_DNA"/>
</dbReference>
<dbReference type="Proteomes" id="UP001151760">
    <property type="component" value="Unassembled WGS sequence"/>
</dbReference>
<sequence>MKAIDLVGNIGTECRGTDVNKEVSLLTLWSIRNKFTKILEDGKDSPLEIKKLDQFLNGILEEQNMRKKARVEFDTNDSSGMSGTQVEESQPDVLVSDHIVRVKTKGRPKVATRIKSGMEASMNSKKQKACSYCRGTGHYITRCPKKGACKS</sequence>
<reference evidence="1" key="1">
    <citation type="journal article" date="2022" name="Int. J. Mol. Sci.">
        <title>Draft Genome of Tanacetum Coccineum: Genomic Comparison of Closely Related Tanacetum-Family Plants.</title>
        <authorList>
            <person name="Yamashiro T."/>
            <person name="Shiraishi A."/>
            <person name="Nakayama K."/>
            <person name="Satake H."/>
        </authorList>
    </citation>
    <scope>NUCLEOTIDE SEQUENCE</scope>
</reference>
<name>A0ABQ4ZIH0_9ASTR</name>
<protein>
    <submittedName>
        <fullName evidence="1">FAR1-related sequence 5-like protein</fullName>
    </submittedName>
</protein>
<evidence type="ECO:0000313" key="2">
    <source>
        <dbReference type="Proteomes" id="UP001151760"/>
    </source>
</evidence>
<dbReference type="InterPro" id="IPR036875">
    <property type="entry name" value="Znf_CCHC_sf"/>
</dbReference>
<dbReference type="SUPFAM" id="SSF57756">
    <property type="entry name" value="Retrovirus zinc finger-like domains"/>
    <property type="match status" value="1"/>
</dbReference>
<accession>A0ABQ4ZIH0</accession>
<comment type="caution">
    <text evidence="1">The sequence shown here is derived from an EMBL/GenBank/DDBJ whole genome shotgun (WGS) entry which is preliminary data.</text>
</comment>
<keyword evidence="2" id="KW-1185">Reference proteome</keyword>
<reference evidence="1" key="2">
    <citation type="submission" date="2022-01" db="EMBL/GenBank/DDBJ databases">
        <authorList>
            <person name="Yamashiro T."/>
            <person name="Shiraishi A."/>
            <person name="Satake H."/>
            <person name="Nakayama K."/>
        </authorList>
    </citation>
    <scope>NUCLEOTIDE SEQUENCE</scope>
</reference>
<evidence type="ECO:0000313" key="1">
    <source>
        <dbReference type="EMBL" id="GJS88825.1"/>
    </source>
</evidence>